<proteinExistence type="predicted"/>
<dbReference type="RefSeq" id="WP_377968266.1">
    <property type="nucleotide sequence ID" value="NZ_JBHZOL010000122.1"/>
</dbReference>
<name>A0ABW6IK74_9CYAN</name>
<keyword evidence="2" id="KW-1185">Reference proteome</keyword>
<organism evidence="1 2">
    <name type="scientific">Almyronema epifaneia S1</name>
    <dbReference type="NCBI Taxonomy" id="2991925"/>
    <lineage>
        <taxon>Bacteria</taxon>
        <taxon>Bacillati</taxon>
        <taxon>Cyanobacteriota</taxon>
        <taxon>Cyanophyceae</taxon>
        <taxon>Nodosilineales</taxon>
        <taxon>Nodosilineaceae</taxon>
        <taxon>Almyronema</taxon>
        <taxon>Almyronema epifaneia</taxon>
    </lineage>
</organism>
<sequence>MFEYLITIQPLGLLYGSAGRFLSPENLVGRSGAQFPPSAATLSGLFAAQKGAEWMHRDDFYLAGPFWSWIEGNAADPQNFCVPTPLNYLVKMYPHPEKTEIPKGQIVDRLAWNSAQAELPWRDSAGQVIDGKFKKGTWVRIADWPKLVSRDDQEAKSVEVYGDPWQYVPHLHPHLMADERCVDPERDRGSLFLENGVQMHPDTGLVYLCTSSIKDGWYRFGGEGHMVELTCQPLNEPNKQRFSTQIERSFALITPAIWGSNRLSYRIPQTLHKGDPKRHQLPEVDSDLSAQWQMDALLTERPIPFRYRLGDRKDAADTSQKSNYPKRLSRGRYAVPAGSVYILKTPLNESWYQWHECLFPQEGPSLKRWGCGLALPLPSAIA</sequence>
<comment type="caution">
    <text evidence="1">The sequence shown here is derived from an EMBL/GenBank/DDBJ whole genome shotgun (WGS) entry which is preliminary data.</text>
</comment>
<dbReference type="InterPro" id="IPR019117">
    <property type="entry name" value="CRISPR-assoc_protein_Cmr3"/>
</dbReference>
<evidence type="ECO:0000313" key="1">
    <source>
        <dbReference type="EMBL" id="MFE4108647.1"/>
    </source>
</evidence>
<dbReference type="Pfam" id="PF09700">
    <property type="entry name" value="Cas_Cmr3"/>
    <property type="match status" value="1"/>
</dbReference>
<dbReference type="EMBL" id="JBHZOL010000122">
    <property type="protein sequence ID" value="MFE4108647.1"/>
    <property type="molecule type" value="Genomic_DNA"/>
</dbReference>
<accession>A0ABW6IK74</accession>
<gene>
    <name evidence="1" type="ORF">ACFVKH_20420</name>
</gene>
<protein>
    <submittedName>
        <fullName evidence="1">Type III-B CRISPR module-associated Cmr3 family protein</fullName>
    </submittedName>
</protein>
<evidence type="ECO:0000313" key="2">
    <source>
        <dbReference type="Proteomes" id="UP001600165"/>
    </source>
</evidence>
<reference evidence="1 2" key="1">
    <citation type="submission" date="2024-10" db="EMBL/GenBank/DDBJ databases">
        <authorList>
            <person name="Ratan Roy A."/>
            <person name="Morales Sandoval P.H."/>
            <person name="De Los Santos Villalobos S."/>
            <person name="Chakraborty S."/>
            <person name="Mukherjee J."/>
        </authorList>
    </citation>
    <scope>NUCLEOTIDE SEQUENCE [LARGE SCALE GENOMIC DNA]</scope>
    <source>
        <strain evidence="1 2">S1</strain>
    </source>
</reference>
<dbReference type="Proteomes" id="UP001600165">
    <property type="component" value="Unassembled WGS sequence"/>
</dbReference>